<organism evidence="1 2">
    <name type="scientific">Candidatus Niyogibacteria bacterium CG10_big_fil_rev_8_21_14_0_10_46_36</name>
    <dbReference type="NCBI Taxonomy" id="1974726"/>
    <lineage>
        <taxon>Bacteria</taxon>
        <taxon>Candidatus Niyogiibacteriota</taxon>
    </lineage>
</organism>
<evidence type="ECO:0000313" key="1">
    <source>
        <dbReference type="EMBL" id="PIR69685.1"/>
    </source>
</evidence>
<dbReference type="AlphaFoldDB" id="A0A2H0TFV2"/>
<gene>
    <name evidence="1" type="ORF">COU47_01165</name>
</gene>
<evidence type="ECO:0000313" key="2">
    <source>
        <dbReference type="Proteomes" id="UP000231503"/>
    </source>
</evidence>
<dbReference type="EMBL" id="PFCO01000003">
    <property type="protein sequence ID" value="PIR69685.1"/>
    <property type="molecule type" value="Genomic_DNA"/>
</dbReference>
<name>A0A2H0TFV2_9BACT</name>
<protein>
    <submittedName>
        <fullName evidence="1">Uncharacterized protein</fullName>
    </submittedName>
</protein>
<proteinExistence type="predicted"/>
<accession>A0A2H0TFV2</accession>
<reference evidence="2" key="1">
    <citation type="submission" date="2017-09" db="EMBL/GenBank/DDBJ databases">
        <title>Depth-based differentiation of microbial function through sediment-hosted aquifers and enrichment of novel symbionts in the deep terrestrial subsurface.</title>
        <authorList>
            <person name="Probst A.J."/>
            <person name="Ladd B."/>
            <person name="Jarett J.K."/>
            <person name="Geller-Mcgrath D.E."/>
            <person name="Sieber C.M.K."/>
            <person name="Emerson J.B."/>
            <person name="Anantharaman K."/>
            <person name="Thomas B.C."/>
            <person name="Malmstrom R."/>
            <person name="Stieglmeier M."/>
            <person name="Klingl A."/>
            <person name="Woyke T."/>
            <person name="Ryan C.M."/>
            <person name="Banfield J.F."/>
        </authorList>
    </citation>
    <scope>NUCLEOTIDE SEQUENCE [LARGE SCALE GENOMIC DNA]</scope>
</reference>
<comment type="caution">
    <text evidence="1">The sequence shown here is derived from an EMBL/GenBank/DDBJ whole genome shotgun (WGS) entry which is preliminary data.</text>
</comment>
<dbReference type="Proteomes" id="UP000231503">
    <property type="component" value="Unassembled WGS sequence"/>
</dbReference>
<sequence length="382" mass="42927">MKNENQFEYMLEVDGGMVPVVFHIGVHGEELASLLLLYKYGTKAFLEEYADSDGRLYIGTGGGKLDEHANPAEGILTAKDESSLMLVVKALGLDLDKMSTIKNIVQYMSYVDGHARDLSRGLANMIKKMHRKYPDDPRGVIQWALQAFLIKFHDSECSYDMHNADDINALIGSFEFNHILSVGRKAGMDVDEFERKGVAAEEYSAKELFGQAREEYAKKAKRMPVYVPVFNKDGTRALDDKGKPKSAKRPFAVIHSDNLALPKYSRSNEARAADTHASVLAVIRSSGHKSVFTDARYKFSLRKVVAELRNATLRKKGLPELAYGNPLLYAEGHIEGVPEFFYSVQDSDAIYNWTETHPNNPVTELSDDEFIRIVKNNIMFRA</sequence>